<evidence type="ECO:0000313" key="3">
    <source>
        <dbReference type="Proteomes" id="UP000015105"/>
    </source>
</evidence>
<dbReference type="Proteomes" id="UP000015105">
    <property type="component" value="Chromosome 4D"/>
</dbReference>
<name>A0A453HY64_AEGTS</name>
<evidence type="ECO:0000313" key="2">
    <source>
        <dbReference type="EnsemblPlants" id="AET4Gv20352700.9"/>
    </source>
</evidence>
<feature type="signal peptide" evidence="1">
    <location>
        <begin position="1"/>
        <end position="23"/>
    </location>
</feature>
<dbReference type="Gramene" id="AET4Gv20352700.9">
    <property type="protein sequence ID" value="AET4Gv20352700.9"/>
    <property type="gene ID" value="AET4Gv20352700"/>
</dbReference>
<reference evidence="2" key="4">
    <citation type="submission" date="2019-03" db="UniProtKB">
        <authorList>
            <consortium name="EnsemblPlants"/>
        </authorList>
    </citation>
    <scope>IDENTIFICATION</scope>
</reference>
<keyword evidence="3" id="KW-1185">Reference proteome</keyword>
<organism evidence="2 3">
    <name type="scientific">Aegilops tauschii subsp. strangulata</name>
    <name type="common">Goatgrass</name>
    <dbReference type="NCBI Taxonomy" id="200361"/>
    <lineage>
        <taxon>Eukaryota</taxon>
        <taxon>Viridiplantae</taxon>
        <taxon>Streptophyta</taxon>
        <taxon>Embryophyta</taxon>
        <taxon>Tracheophyta</taxon>
        <taxon>Spermatophyta</taxon>
        <taxon>Magnoliopsida</taxon>
        <taxon>Liliopsida</taxon>
        <taxon>Poales</taxon>
        <taxon>Poaceae</taxon>
        <taxon>BOP clade</taxon>
        <taxon>Pooideae</taxon>
        <taxon>Triticodae</taxon>
        <taxon>Triticeae</taxon>
        <taxon>Triticinae</taxon>
        <taxon>Aegilops</taxon>
    </lineage>
</organism>
<reference evidence="3" key="2">
    <citation type="journal article" date="2017" name="Nat. Plants">
        <title>The Aegilops tauschii genome reveals multiple impacts of transposons.</title>
        <authorList>
            <person name="Zhao G."/>
            <person name="Zou C."/>
            <person name="Li K."/>
            <person name="Wang K."/>
            <person name="Li T."/>
            <person name="Gao L."/>
            <person name="Zhang X."/>
            <person name="Wang H."/>
            <person name="Yang Z."/>
            <person name="Liu X."/>
            <person name="Jiang W."/>
            <person name="Mao L."/>
            <person name="Kong X."/>
            <person name="Jiao Y."/>
            <person name="Jia J."/>
        </authorList>
    </citation>
    <scope>NUCLEOTIDE SEQUENCE [LARGE SCALE GENOMIC DNA]</scope>
    <source>
        <strain evidence="3">cv. AL8/78</strain>
    </source>
</reference>
<reference evidence="2" key="5">
    <citation type="journal article" date="2021" name="G3 (Bethesda)">
        <title>Aegilops tauschii genome assembly Aet v5.0 features greater sequence contiguity and improved annotation.</title>
        <authorList>
            <person name="Wang L."/>
            <person name="Zhu T."/>
            <person name="Rodriguez J.C."/>
            <person name="Deal K.R."/>
            <person name="Dubcovsky J."/>
            <person name="McGuire P.E."/>
            <person name="Lux T."/>
            <person name="Spannagl M."/>
            <person name="Mayer K.F.X."/>
            <person name="Baldrich P."/>
            <person name="Meyers B.C."/>
            <person name="Huo N."/>
            <person name="Gu Y.Q."/>
            <person name="Zhou H."/>
            <person name="Devos K.M."/>
            <person name="Bennetzen J.L."/>
            <person name="Unver T."/>
            <person name="Budak H."/>
            <person name="Gulick P.J."/>
            <person name="Galiba G."/>
            <person name="Kalapos B."/>
            <person name="Nelson D.R."/>
            <person name="Li P."/>
            <person name="You F.M."/>
            <person name="Luo M.C."/>
            <person name="Dvorak J."/>
        </authorList>
    </citation>
    <scope>NUCLEOTIDE SEQUENCE [LARGE SCALE GENOMIC DNA]</scope>
    <source>
        <strain evidence="2">cv. AL8/78</strain>
    </source>
</reference>
<keyword evidence="1" id="KW-0732">Signal</keyword>
<reference evidence="3" key="1">
    <citation type="journal article" date="2014" name="Science">
        <title>Ancient hybridizations among the ancestral genomes of bread wheat.</title>
        <authorList>
            <consortium name="International Wheat Genome Sequencing Consortium,"/>
            <person name="Marcussen T."/>
            <person name="Sandve S.R."/>
            <person name="Heier L."/>
            <person name="Spannagl M."/>
            <person name="Pfeifer M."/>
            <person name="Jakobsen K.S."/>
            <person name="Wulff B.B."/>
            <person name="Steuernagel B."/>
            <person name="Mayer K.F."/>
            <person name="Olsen O.A."/>
        </authorList>
    </citation>
    <scope>NUCLEOTIDE SEQUENCE [LARGE SCALE GENOMIC DNA]</scope>
    <source>
        <strain evidence="3">cv. AL8/78</strain>
    </source>
</reference>
<proteinExistence type="predicted"/>
<sequence length="53" mass="6046">MAHGSSLVRSMVPILLDLDLSLCALFCFRHANDDLALQQLLHEGDNEESKWYE</sequence>
<dbReference type="EnsemblPlants" id="AET4Gv20352700.9">
    <property type="protein sequence ID" value="AET4Gv20352700.9"/>
    <property type="gene ID" value="AET4Gv20352700"/>
</dbReference>
<evidence type="ECO:0000256" key="1">
    <source>
        <dbReference type="SAM" id="SignalP"/>
    </source>
</evidence>
<accession>A0A453HY64</accession>
<protein>
    <submittedName>
        <fullName evidence="2">Uncharacterized protein</fullName>
    </submittedName>
</protein>
<dbReference type="AlphaFoldDB" id="A0A453HY64"/>
<reference evidence="2" key="3">
    <citation type="journal article" date="2017" name="Nature">
        <title>Genome sequence of the progenitor of the wheat D genome Aegilops tauschii.</title>
        <authorList>
            <person name="Luo M.C."/>
            <person name="Gu Y.Q."/>
            <person name="Puiu D."/>
            <person name="Wang H."/>
            <person name="Twardziok S.O."/>
            <person name="Deal K.R."/>
            <person name="Huo N."/>
            <person name="Zhu T."/>
            <person name="Wang L."/>
            <person name="Wang Y."/>
            <person name="McGuire P.E."/>
            <person name="Liu S."/>
            <person name="Long H."/>
            <person name="Ramasamy R.K."/>
            <person name="Rodriguez J.C."/>
            <person name="Van S.L."/>
            <person name="Yuan L."/>
            <person name="Wang Z."/>
            <person name="Xia Z."/>
            <person name="Xiao L."/>
            <person name="Anderson O.D."/>
            <person name="Ouyang S."/>
            <person name="Liang Y."/>
            <person name="Zimin A.V."/>
            <person name="Pertea G."/>
            <person name="Qi P."/>
            <person name="Bennetzen J.L."/>
            <person name="Dai X."/>
            <person name="Dawson M.W."/>
            <person name="Muller H.G."/>
            <person name="Kugler K."/>
            <person name="Rivarola-Duarte L."/>
            <person name="Spannagl M."/>
            <person name="Mayer K.F.X."/>
            <person name="Lu F.H."/>
            <person name="Bevan M.W."/>
            <person name="Leroy P."/>
            <person name="Li P."/>
            <person name="You F.M."/>
            <person name="Sun Q."/>
            <person name="Liu Z."/>
            <person name="Lyons E."/>
            <person name="Wicker T."/>
            <person name="Salzberg S.L."/>
            <person name="Devos K.M."/>
            <person name="Dvorak J."/>
        </authorList>
    </citation>
    <scope>NUCLEOTIDE SEQUENCE [LARGE SCALE GENOMIC DNA]</scope>
    <source>
        <strain evidence="2">cv. AL8/78</strain>
    </source>
</reference>
<feature type="chain" id="PRO_5019458188" evidence="1">
    <location>
        <begin position="24"/>
        <end position="53"/>
    </location>
</feature>